<reference evidence="7" key="1">
    <citation type="journal article" date="2020" name="mSystems">
        <title>Genome- and Community-Level Interaction Insights into Carbon Utilization and Element Cycling Functions of Hydrothermarchaeota in Hydrothermal Sediment.</title>
        <authorList>
            <person name="Zhou Z."/>
            <person name="Liu Y."/>
            <person name="Xu W."/>
            <person name="Pan J."/>
            <person name="Luo Z.H."/>
            <person name="Li M."/>
        </authorList>
    </citation>
    <scope>NUCLEOTIDE SEQUENCE [LARGE SCALE GENOMIC DNA]</scope>
    <source>
        <strain evidence="7">SpSt-413</strain>
    </source>
</reference>
<dbReference type="PANTHER" id="PTHR32071:SF57">
    <property type="entry name" value="C4-DICARBOXYLATE TRANSPORT TRANSCRIPTIONAL REGULATORY PROTEIN DCTD"/>
    <property type="match status" value="1"/>
</dbReference>
<evidence type="ECO:0000259" key="6">
    <source>
        <dbReference type="PROSITE" id="PS50112"/>
    </source>
</evidence>
<dbReference type="SUPFAM" id="SSF46689">
    <property type="entry name" value="Homeodomain-like"/>
    <property type="match status" value="1"/>
</dbReference>
<keyword evidence="1" id="KW-0547">Nucleotide-binding</keyword>
<dbReference type="GO" id="GO:0006355">
    <property type="term" value="P:regulation of DNA-templated transcription"/>
    <property type="evidence" value="ECO:0007669"/>
    <property type="project" value="InterPro"/>
</dbReference>
<dbReference type="CDD" id="cd00130">
    <property type="entry name" value="PAS"/>
    <property type="match status" value="1"/>
</dbReference>
<feature type="domain" description="PAS" evidence="6">
    <location>
        <begin position="6"/>
        <end position="43"/>
    </location>
</feature>
<dbReference type="SUPFAM" id="SSF55785">
    <property type="entry name" value="PYP-like sensor domain (PAS domain)"/>
    <property type="match status" value="1"/>
</dbReference>
<evidence type="ECO:0000256" key="3">
    <source>
        <dbReference type="ARBA" id="ARBA00023015"/>
    </source>
</evidence>
<dbReference type="FunFam" id="3.40.50.300:FF:000006">
    <property type="entry name" value="DNA-binding transcriptional regulator NtrC"/>
    <property type="match status" value="1"/>
</dbReference>
<dbReference type="InterPro" id="IPR003593">
    <property type="entry name" value="AAA+_ATPase"/>
</dbReference>
<evidence type="ECO:0000256" key="1">
    <source>
        <dbReference type="ARBA" id="ARBA00022741"/>
    </source>
</evidence>
<evidence type="ECO:0000259" key="5">
    <source>
        <dbReference type="PROSITE" id="PS50045"/>
    </source>
</evidence>
<dbReference type="AlphaFoldDB" id="A0A7C4A8K2"/>
<dbReference type="NCBIfam" id="TIGR00229">
    <property type="entry name" value="sensory_box"/>
    <property type="match status" value="1"/>
</dbReference>
<keyword evidence="4" id="KW-0804">Transcription</keyword>
<dbReference type="PROSITE" id="PS00675">
    <property type="entry name" value="SIGMA54_INTERACT_1"/>
    <property type="match status" value="1"/>
</dbReference>
<dbReference type="InterPro" id="IPR058031">
    <property type="entry name" value="AAA_lid_NorR"/>
</dbReference>
<dbReference type="PRINTS" id="PR01590">
    <property type="entry name" value="HTHFIS"/>
</dbReference>
<dbReference type="InterPro" id="IPR035965">
    <property type="entry name" value="PAS-like_dom_sf"/>
</dbReference>
<dbReference type="EMBL" id="DSRP01000254">
    <property type="protein sequence ID" value="HGG92027.1"/>
    <property type="molecule type" value="Genomic_DNA"/>
</dbReference>
<accession>A0A7C4A8K2</accession>
<dbReference type="CDD" id="cd00009">
    <property type="entry name" value="AAA"/>
    <property type="match status" value="1"/>
</dbReference>
<dbReference type="Gene3D" id="1.10.8.60">
    <property type="match status" value="1"/>
</dbReference>
<dbReference type="Pfam" id="PF13426">
    <property type="entry name" value="PAS_9"/>
    <property type="match status" value="1"/>
</dbReference>
<comment type="caution">
    <text evidence="7">The sequence shown here is derived from an EMBL/GenBank/DDBJ whole genome shotgun (WGS) entry which is preliminary data.</text>
</comment>
<organism evidence="7">
    <name type="scientific">Fundidesulfovibrio putealis</name>
    <dbReference type="NCBI Taxonomy" id="270496"/>
    <lineage>
        <taxon>Bacteria</taxon>
        <taxon>Pseudomonadati</taxon>
        <taxon>Thermodesulfobacteriota</taxon>
        <taxon>Desulfovibrionia</taxon>
        <taxon>Desulfovibrionales</taxon>
        <taxon>Desulfovibrionaceae</taxon>
        <taxon>Fundidesulfovibrio</taxon>
    </lineage>
</organism>
<dbReference type="InterPro" id="IPR027417">
    <property type="entry name" value="P-loop_NTPase"/>
</dbReference>
<dbReference type="Pfam" id="PF00158">
    <property type="entry name" value="Sigma54_activat"/>
    <property type="match status" value="1"/>
</dbReference>
<dbReference type="PROSITE" id="PS00676">
    <property type="entry name" value="SIGMA54_INTERACT_2"/>
    <property type="match status" value="1"/>
</dbReference>
<dbReference type="Gene3D" id="3.30.450.20">
    <property type="entry name" value="PAS domain"/>
    <property type="match status" value="1"/>
</dbReference>
<gene>
    <name evidence="7" type="ORF">ENR59_03645</name>
</gene>
<protein>
    <submittedName>
        <fullName evidence="7">PAS domain S-box protein</fullName>
    </submittedName>
</protein>
<proteinExistence type="predicted"/>
<dbReference type="InterPro" id="IPR025662">
    <property type="entry name" value="Sigma_54_int_dom_ATP-bd_1"/>
</dbReference>
<dbReference type="Pfam" id="PF02954">
    <property type="entry name" value="HTH_8"/>
    <property type="match status" value="1"/>
</dbReference>
<sequence>MDKGLILDSIGLGVFAVDQDWNVVYFSREAERVTGFAAKEAVGSKCWEVFCTEFCNERCYLQKAISQGKSEVKRRVHFLSREGRRIPLEITASVLRDSRGKVIGGVECFSDKLVSAPAPPQGSSADIIGRSKPMQRLYATLGAISRTDAAVLLTGETGTGKGVFARAIHASSSRRTGPFVDVNCAALPENLLESELFGYRKGAFTGASRDKPGLFEAASGGTIFLDEIGDLPPGLQAKLLQALEGGRFHPLGSVKPVSVDVRVISATNRDLRARVAAGKFRSDLYYRLRVLEMELPPLRERPGDVDLLADHFAHIAAARYGRRTPAISPATRRVLAACAFQGNVRELKHAMEHAVILSQTDAIEPEHLPEYILAGGGVPPVIAPPPGGKGGTIQDRERTMLLDALKEHEFSVSRTAEALGVNRTTLWRRMKKHGL</sequence>
<name>A0A7C4A8K2_9BACT</name>
<dbReference type="SMART" id="SM00382">
    <property type="entry name" value="AAA"/>
    <property type="match status" value="1"/>
</dbReference>
<dbReference type="InterPro" id="IPR025943">
    <property type="entry name" value="Sigma_54_int_dom_ATP-bd_2"/>
</dbReference>
<dbReference type="PROSITE" id="PS50045">
    <property type="entry name" value="SIGMA54_INTERACT_4"/>
    <property type="match status" value="1"/>
</dbReference>
<dbReference type="Gene3D" id="3.40.50.300">
    <property type="entry name" value="P-loop containing nucleotide triphosphate hydrolases"/>
    <property type="match status" value="1"/>
</dbReference>
<keyword evidence="3" id="KW-0805">Transcription regulation</keyword>
<dbReference type="PANTHER" id="PTHR32071">
    <property type="entry name" value="TRANSCRIPTIONAL REGULATORY PROTEIN"/>
    <property type="match status" value="1"/>
</dbReference>
<evidence type="ECO:0000256" key="2">
    <source>
        <dbReference type="ARBA" id="ARBA00022840"/>
    </source>
</evidence>
<feature type="domain" description="Sigma-54 factor interaction" evidence="5">
    <location>
        <begin position="127"/>
        <end position="356"/>
    </location>
</feature>
<dbReference type="InterPro" id="IPR000014">
    <property type="entry name" value="PAS"/>
</dbReference>
<evidence type="ECO:0000313" key="7">
    <source>
        <dbReference type="EMBL" id="HGG92027.1"/>
    </source>
</evidence>
<dbReference type="GO" id="GO:0005524">
    <property type="term" value="F:ATP binding"/>
    <property type="evidence" value="ECO:0007669"/>
    <property type="project" value="UniProtKB-KW"/>
</dbReference>
<keyword evidence="2" id="KW-0067">ATP-binding</keyword>
<dbReference type="SUPFAM" id="SSF52540">
    <property type="entry name" value="P-loop containing nucleoside triphosphate hydrolases"/>
    <property type="match status" value="1"/>
</dbReference>
<dbReference type="InterPro" id="IPR009057">
    <property type="entry name" value="Homeodomain-like_sf"/>
</dbReference>
<dbReference type="SMART" id="SM00091">
    <property type="entry name" value="PAS"/>
    <property type="match status" value="1"/>
</dbReference>
<dbReference type="Pfam" id="PF25601">
    <property type="entry name" value="AAA_lid_14"/>
    <property type="match status" value="1"/>
</dbReference>
<dbReference type="PROSITE" id="PS50112">
    <property type="entry name" value="PAS"/>
    <property type="match status" value="1"/>
</dbReference>
<dbReference type="Gene3D" id="1.10.10.60">
    <property type="entry name" value="Homeodomain-like"/>
    <property type="match status" value="1"/>
</dbReference>
<dbReference type="InterPro" id="IPR002078">
    <property type="entry name" value="Sigma_54_int"/>
</dbReference>
<dbReference type="InterPro" id="IPR002197">
    <property type="entry name" value="HTH_Fis"/>
</dbReference>
<dbReference type="GO" id="GO:0043565">
    <property type="term" value="F:sequence-specific DNA binding"/>
    <property type="evidence" value="ECO:0007669"/>
    <property type="project" value="InterPro"/>
</dbReference>
<evidence type="ECO:0000256" key="4">
    <source>
        <dbReference type="ARBA" id="ARBA00023163"/>
    </source>
</evidence>